<evidence type="ECO:0000313" key="7">
    <source>
        <dbReference type="Proteomes" id="UP000189733"/>
    </source>
</evidence>
<evidence type="ECO:0000256" key="3">
    <source>
        <dbReference type="PIRSR" id="PIRSR639383-2"/>
    </source>
</evidence>
<feature type="domain" description="HIT" evidence="5">
    <location>
        <begin position="22"/>
        <end position="132"/>
    </location>
</feature>
<dbReference type="RefSeq" id="WP_078684717.1">
    <property type="nucleotide sequence ID" value="NZ_FUYA01000004.1"/>
</dbReference>
<evidence type="ECO:0000256" key="4">
    <source>
        <dbReference type="PROSITE-ProRule" id="PRU00464"/>
    </source>
</evidence>
<dbReference type="InterPro" id="IPR036265">
    <property type="entry name" value="HIT-like_sf"/>
</dbReference>
<feature type="active site" description="Tele-AMP-histidine intermediate" evidence="2">
    <location>
        <position position="119"/>
    </location>
</feature>
<dbReference type="InterPro" id="IPR052908">
    <property type="entry name" value="AP-4-A_phosphorylase"/>
</dbReference>
<proteinExistence type="predicted"/>
<organism evidence="6 7">
    <name type="scientific">Desulfobaculum bizertense DSM 18034</name>
    <dbReference type="NCBI Taxonomy" id="1121442"/>
    <lineage>
        <taxon>Bacteria</taxon>
        <taxon>Pseudomonadati</taxon>
        <taxon>Thermodesulfobacteriota</taxon>
        <taxon>Desulfovibrionia</taxon>
        <taxon>Desulfovibrionales</taxon>
        <taxon>Desulfovibrionaceae</taxon>
        <taxon>Desulfobaculum</taxon>
    </lineage>
</organism>
<feature type="binding site" evidence="3">
    <location>
        <position position="49"/>
    </location>
    <ligand>
        <name>substrate</name>
    </ligand>
</feature>
<dbReference type="GO" id="GO:0000166">
    <property type="term" value="F:nucleotide binding"/>
    <property type="evidence" value="ECO:0007669"/>
    <property type="project" value="UniProtKB-KW"/>
</dbReference>
<feature type="short sequence motif" description="Histidine triad motif" evidence="4">
    <location>
        <begin position="117"/>
        <end position="121"/>
    </location>
</feature>
<dbReference type="InterPro" id="IPR011146">
    <property type="entry name" value="HIT-like"/>
</dbReference>
<keyword evidence="6" id="KW-0378">Hydrolase</keyword>
<evidence type="ECO:0000256" key="1">
    <source>
        <dbReference type="ARBA" id="ARBA00022741"/>
    </source>
</evidence>
<dbReference type="STRING" id="1121442.SAMN02745702_01424"/>
<dbReference type="PANTHER" id="PTHR42997">
    <property type="entry name" value="HIT FAMILY HYDROLASE"/>
    <property type="match status" value="1"/>
</dbReference>
<evidence type="ECO:0000259" key="5">
    <source>
        <dbReference type="PROSITE" id="PS51084"/>
    </source>
</evidence>
<name>A0A1T4W263_9BACT</name>
<dbReference type="Proteomes" id="UP000189733">
    <property type="component" value="Unassembled WGS sequence"/>
</dbReference>
<dbReference type="EMBL" id="FUYA01000004">
    <property type="protein sequence ID" value="SKA71155.1"/>
    <property type="molecule type" value="Genomic_DNA"/>
</dbReference>
<dbReference type="PROSITE" id="PS51084">
    <property type="entry name" value="HIT_2"/>
    <property type="match status" value="1"/>
</dbReference>
<feature type="binding site" evidence="3">
    <location>
        <position position="121"/>
    </location>
    <ligand>
        <name>substrate</name>
    </ligand>
</feature>
<gene>
    <name evidence="6" type="ORF">SAMN02745702_01424</name>
</gene>
<evidence type="ECO:0000313" key="6">
    <source>
        <dbReference type="EMBL" id="SKA71155.1"/>
    </source>
</evidence>
<dbReference type="InterPro" id="IPR039383">
    <property type="entry name" value="FHIT"/>
</dbReference>
<keyword evidence="7" id="KW-1185">Reference proteome</keyword>
<evidence type="ECO:0000256" key="2">
    <source>
        <dbReference type="PIRSR" id="PIRSR639383-1"/>
    </source>
</evidence>
<reference evidence="6 7" key="1">
    <citation type="submission" date="2017-02" db="EMBL/GenBank/DDBJ databases">
        <authorList>
            <person name="Peterson S.W."/>
        </authorList>
    </citation>
    <scope>NUCLEOTIDE SEQUENCE [LARGE SCALE GENOMIC DNA]</scope>
    <source>
        <strain evidence="6 7">DSM 18034</strain>
    </source>
</reference>
<protein>
    <submittedName>
        <fullName evidence="6">Diadenosine tetraphosphate (Ap4A) hydrolase</fullName>
    </submittedName>
</protein>
<dbReference type="Pfam" id="PF01230">
    <property type="entry name" value="HIT"/>
    <property type="match status" value="1"/>
</dbReference>
<dbReference type="CDD" id="cd01275">
    <property type="entry name" value="FHIT"/>
    <property type="match status" value="1"/>
</dbReference>
<dbReference type="OrthoDB" id="9784774at2"/>
<keyword evidence="1" id="KW-0547">Nucleotide-binding</keyword>
<dbReference type="PANTHER" id="PTHR42997:SF1">
    <property type="entry name" value="AP-4-A PHOSPHORYLASE"/>
    <property type="match status" value="1"/>
</dbReference>
<dbReference type="Gene3D" id="3.30.428.10">
    <property type="entry name" value="HIT-like"/>
    <property type="match status" value="1"/>
</dbReference>
<dbReference type="GO" id="GO:0016787">
    <property type="term" value="F:hydrolase activity"/>
    <property type="evidence" value="ECO:0007669"/>
    <property type="project" value="UniProtKB-KW"/>
</dbReference>
<dbReference type="AlphaFoldDB" id="A0A1T4W263"/>
<sequence length="172" mass="20035">MEVLWAPWRLDYILGPKPDSCPFCLPEHTDEDEQRKILFRGQHAFVIMNIYPYTNGHLMVTPYRHVMNLVDLRTEEHHEIMDLIHACTRILQTHFHPQGINIGVNIGEAAGAGIKEHLHFHLVPRWVGDSSFMAVMSEARIVPEHLEKTYAKLRPYFDELRRTKQSAKEDGK</sequence>
<dbReference type="SUPFAM" id="SSF54197">
    <property type="entry name" value="HIT-like"/>
    <property type="match status" value="1"/>
</dbReference>
<accession>A0A1T4W263</accession>